<keyword evidence="4" id="KW-1185">Reference proteome</keyword>
<reference evidence="3 4" key="1">
    <citation type="journal article" date="2008" name="Nature">
        <title>The Phaeodactylum genome reveals the evolutionary history of diatom genomes.</title>
        <authorList>
            <person name="Bowler C."/>
            <person name="Allen A.E."/>
            <person name="Badger J.H."/>
            <person name="Grimwood J."/>
            <person name="Jabbari K."/>
            <person name="Kuo A."/>
            <person name="Maheswari U."/>
            <person name="Martens C."/>
            <person name="Maumus F."/>
            <person name="Otillar R.P."/>
            <person name="Rayko E."/>
            <person name="Salamov A."/>
            <person name="Vandepoele K."/>
            <person name="Beszteri B."/>
            <person name="Gruber A."/>
            <person name="Heijde M."/>
            <person name="Katinka M."/>
            <person name="Mock T."/>
            <person name="Valentin K."/>
            <person name="Verret F."/>
            <person name="Berges J.A."/>
            <person name="Brownlee C."/>
            <person name="Cadoret J.P."/>
            <person name="Chiovitti A."/>
            <person name="Choi C.J."/>
            <person name="Coesel S."/>
            <person name="De Martino A."/>
            <person name="Detter J.C."/>
            <person name="Durkin C."/>
            <person name="Falciatore A."/>
            <person name="Fournet J."/>
            <person name="Haruta M."/>
            <person name="Huysman M.J."/>
            <person name="Jenkins B.D."/>
            <person name="Jiroutova K."/>
            <person name="Jorgensen R.E."/>
            <person name="Joubert Y."/>
            <person name="Kaplan A."/>
            <person name="Kroger N."/>
            <person name="Kroth P.G."/>
            <person name="La Roche J."/>
            <person name="Lindquist E."/>
            <person name="Lommer M."/>
            <person name="Martin-Jezequel V."/>
            <person name="Lopez P.J."/>
            <person name="Lucas S."/>
            <person name="Mangogna M."/>
            <person name="McGinnis K."/>
            <person name="Medlin L.K."/>
            <person name="Montsant A."/>
            <person name="Oudot-Le Secq M.P."/>
            <person name="Napoli C."/>
            <person name="Obornik M."/>
            <person name="Parker M.S."/>
            <person name="Petit J.L."/>
            <person name="Porcel B.M."/>
            <person name="Poulsen N."/>
            <person name="Robison M."/>
            <person name="Rychlewski L."/>
            <person name="Rynearson T.A."/>
            <person name="Schmutz J."/>
            <person name="Shapiro H."/>
            <person name="Siaut M."/>
            <person name="Stanley M."/>
            <person name="Sussman M.R."/>
            <person name="Taylor A.R."/>
            <person name="Vardi A."/>
            <person name="von Dassow P."/>
            <person name="Vyverman W."/>
            <person name="Willis A."/>
            <person name="Wyrwicz L.S."/>
            <person name="Rokhsar D.S."/>
            <person name="Weissenbach J."/>
            <person name="Armbrust E.V."/>
            <person name="Green B.R."/>
            <person name="Van de Peer Y."/>
            <person name="Grigoriev I.V."/>
        </authorList>
    </citation>
    <scope>NUCLEOTIDE SEQUENCE [LARGE SCALE GENOMIC DNA]</scope>
    <source>
        <strain evidence="3 4">CCAP 1055/1</strain>
    </source>
</reference>
<evidence type="ECO:0000256" key="1">
    <source>
        <dbReference type="SAM" id="MobiDB-lite"/>
    </source>
</evidence>
<keyword evidence="2" id="KW-0732">Signal</keyword>
<feature type="signal peptide" evidence="2">
    <location>
        <begin position="1"/>
        <end position="21"/>
    </location>
</feature>
<dbReference type="GeneID" id="7196537"/>
<evidence type="ECO:0000313" key="3">
    <source>
        <dbReference type="EMBL" id="EEC51258.1"/>
    </source>
</evidence>
<dbReference type="InParanoid" id="B7FPZ3"/>
<dbReference type="SUPFAM" id="SSF51126">
    <property type="entry name" value="Pectin lyase-like"/>
    <property type="match status" value="1"/>
</dbReference>
<evidence type="ECO:0000256" key="2">
    <source>
        <dbReference type="SAM" id="SignalP"/>
    </source>
</evidence>
<organism evidence="3 4">
    <name type="scientific">Phaeodactylum tricornutum (strain CCAP 1055/1)</name>
    <dbReference type="NCBI Taxonomy" id="556484"/>
    <lineage>
        <taxon>Eukaryota</taxon>
        <taxon>Sar</taxon>
        <taxon>Stramenopiles</taxon>
        <taxon>Ochrophyta</taxon>
        <taxon>Bacillariophyta</taxon>
        <taxon>Bacillariophyceae</taxon>
        <taxon>Bacillariophycidae</taxon>
        <taxon>Naviculales</taxon>
        <taxon>Phaeodactylaceae</taxon>
        <taxon>Phaeodactylum</taxon>
    </lineage>
</organism>
<protein>
    <submittedName>
        <fullName evidence="3">Uncharacterized protein</fullName>
    </submittedName>
</protein>
<gene>
    <name evidence="3" type="ORF">PHATRDRAFT_42904</name>
</gene>
<feature type="chain" id="PRO_5002855267" evidence="2">
    <location>
        <begin position="22"/>
        <end position="473"/>
    </location>
</feature>
<reference evidence="4" key="2">
    <citation type="submission" date="2008-08" db="EMBL/GenBank/DDBJ databases">
        <authorList>
            <consortium name="Diatom Consortium"/>
            <person name="Grigoriev I."/>
            <person name="Grimwood J."/>
            <person name="Kuo A."/>
            <person name="Otillar R.P."/>
            <person name="Salamov A."/>
            <person name="Detter J.C."/>
            <person name="Lindquist E."/>
            <person name="Shapiro H."/>
            <person name="Lucas S."/>
            <person name="Glavina del Rio T."/>
            <person name="Pitluck S."/>
            <person name="Rokhsar D."/>
            <person name="Bowler C."/>
        </authorList>
    </citation>
    <scope>GENOME REANNOTATION</scope>
    <source>
        <strain evidence="4">CCAP 1055/1</strain>
    </source>
</reference>
<dbReference type="AlphaFoldDB" id="B7FPZ3"/>
<sequence>MIRAVFSCSVLFFASLPGLDAQNPTAAPSALPIGSPTSLPSIGTVTDAPVVFAETDIPSQESENVTDETPSAAPSDPLDIEIPACFTNLTILDDVLLQLPLFEFKKLTLCPNTIFDIGKTSDGVCCIEGQFPLLPVSNTLIQCGEDGRSENNCIFSGGEVHVLSSPQFAGPTALNVTIKGMTFRNPLLSNAVLASRGDITFDDCIFENTASLGGSVVALYQPIDDEEARRLEEEERGGIFRYMDPEFLSRRIQKTQANIKENFAKVKAENELRKLQGTNSSIGVLERQFVTVENCVFRDNSQGPISSGFFQSTVLSASTPFIEMTIRNTLFYNNIFDGSKPMAASGAVVKTASSALRLENNCFIANSFVGFAPVQAFENTTFDAFDNFGSFDPGVSCEFIAFSEGIPVSDSQVVCTGYDLDSCLLPDAPTLPPGADSITPTPAPTRAAAAGTPFSVHYSLKMLVVLLPVFWLI</sequence>
<dbReference type="OrthoDB" id="49147at2759"/>
<dbReference type="Gene3D" id="2.160.20.10">
    <property type="entry name" value="Single-stranded right-handed beta-helix, Pectin lyase-like"/>
    <property type="match status" value="1"/>
</dbReference>
<evidence type="ECO:0000313" key="4">
    <source>
        <dbReference type="Proteomes" id="UP000000759"/>
    </source>
</evidence>
<feature type="compositionally biased region" description="Polar residues" evidence="1">
    <location>
        <begin position="57"/>
        <end position="69"/>
    </location>
</feature>
<dbReference type="InterPro" id="IPR012334">
    <property type="entry name" value="Pectin_lyas_fold"/>
</dbReference>
<dbReference type="EMBL" id="CM000605">
    <property type="protein sequence ID" value="EEC51258.1"/>
    <property type="molecule type" value="Genomic_DNA"/>
</dbReference>
<feature type="region of interest" description="Disordered" evidence="1">
    <location>
        <begin position="56"/>
        <end position="75"/>
    </location>
</feature>
<dbReference type="RefSeq" id="XP_002176795.1">
    <property type="nucleotide sequence ID" value="XM_002176759.1"/>
</dbReference>
<dbReference type="InterPro" id="IPR011050">
    <property type="entry name" value="Pectin_lyase_fold/virulence"/>
</dbReference>
<dbReference type="PaxDb" id="2850-Phatr42904"/>
<dbReference type="Proteomes" id="UP000000759">
    <property type="component" value="Chromosome 1"/>
</dbReference>
<accession>B7FPZ3</accession>
<dbReference type="HOGENOM" id="CLU_550406_0_0_1"/>
<proteinExistence type="predicted"/>
<name>B7FPZ3_PHATC</name>
<dbReference type="KEGG" id="pti:PHATRDRAFT_42904"/>